<dbReference type="GO" id="GO:0019843">
    <property type="term" value="F:rRNA binding"/>
    <property type="evidence" value="ECO:0007669"/>
    <property type="project" value="UniProtKB-KW"/>
</dbReference>
<dbReference type="AlphaFoldDB" id="A0A382L736"/>
<dbReference type="GO" id="GO:1990904">
    <property type="term" value="C:ribonucleoprotein complex"/>
    <property type="evidence" value="ECO:0007669"/>
    <property type="project" value="UniProtKB-KW"/>
</dbReference>
<evidence type="ECO:0000256" key="5">
    <source>
        <dbReference type="ARBA" id="ARBA00023274"/>
    </source>
</evidence>
<comment type="similarity">
    <text evidence="1">Belongs to the bacterial ribosomal protein bL31 family. Type A subfamily.</text>
</comment>
<evidence type="ECO:0000256" key="4">
    <source>
        <dbReference type="ARBA" id="ARBA00022980"/>
    </source>
</evidence>
<dbReference type="InterPro" id="IPR002150">
    <property type="entry name" value="Ribosomal_bL31"/>
</dbReference>
<keyword evidence="4" id="KW-0689">Ribosomal protein</keyword>
<keyword evidence="5" id="KW-0687">Ribonucleoprotein</keyword>
<dbReference type="HAMAP" id="MF_00501">
    <property type="entry name" value="Ribosomal_bL31_1"/>
    <property type="match status" value="1"/>
</dbReference>
<protein>
    <recommendedName>
        <fullName evidence="6">Large ribosomal subunit protein bL31</fullName>
    </recommendedName>
</protein>
<dbReference type="InterPro" id="IPR027491">
    <property type="entry name" value="Ribosomal_bL31_A"/>
</dbReference>
<keyword evidence="3" id="KW-0694">RNA-binding</keyword>
<evidence type="ECO:0000313" key="7">
    <source>
        <dbReference type="EMBL" id="SVC30721.1"/>
    </source>
</evidence>
<dbReference type="PANTHER" id="PTHR33280">
    <property type="entry name" value="50S RIBOSOMAL PROTEIN L31, CHLOROPLASTIC"/>
    <property type="match status" value="1"/>
</dbReference>
<dbReference type="NCBIfam" id="NF001809">
    <property type="entry name" value="PRK00528.1"/>
    <property type="match status" value="1"/>
</dbReference>
<dbReference type="PANTHER" id="PTHR33280:SF6">
    <property type="entry name" value="LARGE RIBOSOMAL SUBUNIT PROTEIN BL31A"/>
    <property type="match status" value="1"/>
</dbReference>
<dbReference type="SUPFAM" id="SSF143800">
    <property type="entry name" value="L28p-like"/>
    <property type="match status" value="1"/>
</dbReference>
<sequence length="86" mass="9782">VTGLVLVQNKPQQISKMKTEIHPEYEVIKVVCSCGNAFETRSTSSKDELHIDVCSNCHPFYTGKQKIVDTAGRVEKFKSRYSSFKR</sequence>
<evidence type="ECO:0000256" key="6">
    <source>
        <dbReference type="ARBA" id="ARBA00035687"/>
    </source>
</evidence>
<dbReference type="GO" id="GO:0003735">
    <property type="term" value="F:structural constituent of ribosome"/>
    <property type="evidence" value="ECO:0007669"/>
    <property type="project" value="InterPro"/>
</dbReference>
<dbReference type="GO" id="GO:0005840">
    <property type="term" value="C:ribosome"/>
    <property type="evidence" value="ECO:0007669"/>
    <property type="project" value="UniProtKB-KW"/>
</dbReference>
<evidence type="ECO:0000256" key="3">
    <source>
        <dbReference type="ARBA" id="ARBA00022884"/>
    </source>
</evidence>
<reference evidence="7" key="1">
    <citation type="submission" date="2018-05" db="EMBL/GenBank/DDBJ databases">
        <authorList>
            <person name="Lanie J.A."/>
            <person name="Ng W.-L."/>
            <person name="Kazmierczak K.M."/>
            <person name="Andrzejewski T.M."/>
            <person name="Davidsen T.M."/>
            <person name="Wayne K.J."/>
            <person name="Tettelin H."/>
            <person name="Glass J.I."/>
            <person name="Rusch D."/>
            <person name="Podicherti R."/>
            <person name="Tsui H.-C.T."/>
            <person name="Winkler M.E."/>
        </authorList>
    </citation>
    <scope>NUCLEOTIDE SEQUENCE</scope>
</reference>
<proteinExistence type="inferred from homology"/>
<dbReference type="NCBIfam" id="TIGR00105">
    <property type="entry name" value="L31"/>
    <property type="match status" value="1"/>
</dbReference>
<evidence type="ECO:0000256" key="1">
    <source>
        <dbReference type="ARBA" id="ARBA00009296"/>
    </source>
</evidence>
<dbReference type="InterPro" id="IPR034704">
    <property type="entry name" value="Ribosomal_bL28/bL31-like_sf"/>
</dbReference>
<accession>A0A382L736</accession>
<dbReference type="EMBL" id="UINC01084251">
    <property type="protein sequence ID" value="SVC30721.1"/>
    <property type="molecule type" value="Genomic_DNA"/>
</dbReference>
<name>A0A382L736_9ZZZZ</name>
<dbReference type="PROSITE" id="PS01143">
    <property type="entry name" value="RIBOSOMAL_L31"/>
    <property type="match status" value="1"/>
</dbReference>
<evidence type="ECO:0000256" key="2">
    <source>
        <dbReference type="ARBA" id="ARBA00022730"/>
    </source>
</evidence>
<dbReference type="InterPro" id="IPR042105">
    <property type="entry name" value="Ribosomal_bL31_sf"/>
</dbReference>
<dbReference type="PRINTS" id="PR01249">
    <property type="entry name" value="RIBOSOMALL31"/>
</dbReference>
<dbReference type="NCBIfam" id="NF000612">
    <property type="entry name" value="PRK00019.1"/>
    <property type="match status" value="1"/>
</dbReference>
<dbReference type="Gene3D" id="4.10.830.30">
    <property type="entry name" value="Ribosomal protein L31"/>
    <property type="match status" value="1"/>
</dbReference>
<dbReference type="Pfam" id="PF01197">
    <property type="entry name" value="Ribosomal_L31"/>
    <property type="match status" value="1"/>
</dbReference>
<dbReference type="GO" id="GO:0006412">
    <property type="term" value="P:translation"/>
    <property type="evidence" value="ECO:0007669"/>
    <property type="project" value="InterPro"/>
</dbReference>
<gene>
    <name evidence="7" type="ORF">METZ01_LOCUS283575</name>
</gene>
<feature type="non-terminal residue" evidence="7">
    <location>
        <position position="1"/>
    </location>
</feature>
<keyword evidence="2" id="KW-0699">rRNA-binding</keyword>
<organism evidence="7">
    <name type="scientific">marine metagenome</name>
    <dbReference type="NCBI Taxonomy" id="408172"/>
    <lineage>
        <taxon>unclassified sequences</taxon>
        <taxon>metagenomes</taxon>
        <taxon>ecological metagenomes</taxon>
    </lineage>
</organism>